<evidence type="ECO:0000256" key="3">
    <source>
        <dbReference type="ARBA" id="ARBA00022679"/>
    </source>
</evidence>
<dbReference type="PROSITE" id="PS00108">
    <property type="entry name" value="PROTEIN_KINASE_ST"/>
    <property type="match status" value="1"/>
</dbReference>
<evidence type="ECO:0000256" key="7">
    <source>
        <dbReference type="ARBA" id="ARBA00022777"/>
    </source>
</evidence>
<dbReference type="Proteomes" id="UP000289340">
    <property type="component" value="Chromosome 18"/>
</dbReference>
<comment type="caution">
    <text evidence="17">The sequence shown here is derived from an EMBL/GenBank/DDBJ whole genome shotgun (WGS) entry which is preliminary data.</text>
</comment>
<keyword evidence="2" id="KW-0723">Serine/threonine-protein kinase</keyword>
<dbReference type="PANTHER" id="PTHR34590">
    <property type="entry name" value="OS03G0124300 PROTEIN-RELATED"/>
    <property type="match status" value="1"/>
</dbReference>
<name>A0A445FYB0_GLYSO</name>
<dbReference type="SMART" id="SM00220">
    <property type="entry name" value="S_TKc"/>
    <property type="match status" value="1"/>
</dbReference>
<feature type="region of interest" description="Disordered" evidence="13">
    <location>
        <begin position="421"/>
        <end position="451"/>
    </location>
</feature>
<evidence type="ECO:0000256" key="2">
    <source>
        <dbReference type="ARBA" id="ARBA00022527"/>
    </source>
</evidence>
<dbReference type="Gramene" id="XM_028359711.1">
    <property type="protein sequence ID" value="XP_028215512.1"/>
    <property type="gene ID" value="LOC114397595"/>
</dbReference>
<dbReference type="InterPro" id="IPR008271">
    <property type="entry name" value="Ser/Thr_kinase_AS"/>
</dbReference>
<dbReference type="FunFam" id="2.60.120.430:FF:000007">
    <property type="entry name" value="FERONIA receptor-like kinase"/>
    <property type="match status" value="1"/>
</dbReference>
<dbReference type="Gene3D" id="1.10.510.10">
    <property type="entry name" value="Transferase(Phosphotransferase) domain 1"/>
    <property type="match status" value="1"/>
</dbReference>
<protein>
    <submittedName>
        <fullName evidence="17">Receptor-like protein kinase FERONIA</fullName>
    </submittedName>
</protein>
<keyword evidence="7 17" id="KW-0418">Kinase</keyword>
<keyword evidence="10 14" id="KW-0472">Membrane</keyword>
<evidence type="ECO:0000256" key="12">
    <source>
        <dbReference type="PROSITE-ProRule" id="PRU10141"/>
    </source>
</evidence>
<dbReference type="FunFam" id="1.10.510.10:FF:000252">
    <property type="entry name" value="Receptor-like protein kinase FERONIA"/>
    <property type="match status" value="1"/>
</dbReference>
<dbReference type="GO" id="GO:0004714">
    <property type="term" value="F:transmembrane receptor protein tyrosine kinase activity"/>
    <property type="evidence" value="ECO:0007669"/>
    <property type="project" value="InterPro"/>
</dbReference>
<dbReference type="InterPro" id="IPR024788">
    <property type="entry name" value="Malectin-like_Carb-bd_dom"/>
</dbReference>
<dbReference type="InterPro" id="IPR011009">
    <property type="entry name" value="Kinase-like_dom_sf"/>
</dbReference>
<dbReference type="Pfam" id="PF07714">
    <property type="entry name" value="PK_Tyr_Ser-Thr"/>
    <property type="match status" value="1"/>
</dbReference>
<feature type="domain" description="Protein kinase" evidence="16">
    <location>
        <begin position="519"/>
        <end position="794"/>
    </location>
</feature>
<accession>A0A445FYB0</accession>
<gene>
    <name evidence="17" type="ORF">D0Y65_049713</name>
</gene>
<feature type="binding site" evidence="12">
    <location>
        <position position="548"/>
    </location>
    <ligand>
        <name>ATP</name>
        <dbReference type="ChEBI" id="CHEBI:30616"/>
    </ligand>
</feature>
<dbReference type="InterPro" id="IPR001245">
    <property type="entry name" value="Ser-Thr/Tyr_kinase_cat_dom"/>
</dbReference>
<evidence type="ECO:0000256" key="5">
    <source>
        <dbReference type="ARBA" id="ARBA00022729"/>
    </source>
</evidence>
<evidence type="ECO:0000256" key="15">
    <source>
        <dbReference type="SAM" id="SignalP"/>
    </source>
</evidence>
<dbReference type="GO" id="GO:0010038">
    <property type="term" value="P:response to metal ion"/>
    <property type="evidence" value="ECO:0007669"/>
    <property type="project" value="UniProtKB-ARBA"/>
</dbReference>
<keyword evidence="9 14" id="KW-1133">Transmembrane helix</keyword>
<feature type="signal peptide" evidence="15">
    <location>
        <begin position="1"/>
        <end position="27"/>
    </location>
</feature>
<dbReference type="EMBL" id="QZWG01000018">
    <property type="protein sequence ID" value="RZB53901.1"/>
    <property type="molecule type" value="Genomic_DNA"/>
</dbReference>
<dbReference type="Gene3D" id="2.60.120.430">
    <property type="entry name" value="Galactose-binding lectin"/>
    <property type="match status" value="2"/>
</dbReference>
<evidence type="ECO:0000313" key="18">
    <source>
        <dbReference type="Proteomes" id="UP000289340"/>
    </source>
</evidence>
<feature type="transmembrane region" description="Helical" evidence="14">
    <location>
        <begin position="453"/>
        <end position="476"/>
    </location>
</feature>
<evidence type="ECO:0000256" key="10">
    <source>
        <dbReference type="ARBA" id="ARBA00023136"/>
    </source>
</evidence>
<keyword evidence="6 12" id="KW-0547">Nucleotide-binding</keyword>
<proteinExistence type="predicted"/>
<dbReference type="PROSITE" id="PS50011">
    <property type="entry name" value="PROTEIN_KINASE_DOM"/>
    <property type="match status" value="1"/>
</dbReference>
<keyword evidence="4 14" id="KW-0812">Transmembrane</keyword>
<dbReference type="AlphaFoldDB" id="A0A445FYB0"/>
<keyword evidence="18" id="KW-1185">Reference proteome</keyword>
<dbReference type="InterPro" id="IPR000719">
    <property type="entry name" value="Prot_kinase_dom"/>
</dbReference>
<evidence type="ECO:0000256" key="8">
    <source>
        <dbReference type="ARBA" id="ARBA00022840"/>
    </source>
</evidence>
<keyword evidence="8 12" id="KW-0067">ATP-binding</keyword>
<dbReference type="PROSITE" id="PS00107">
    <property type="entry name" value="PROTEIN_KINASE_ATP"/>
    <property type="match status" value="1"/>
</dbReference>
<organism evidence="17 18">
    <name type="scientific">Glycine soja</name>
    <name type="common">Wild soybean</name>
    <dbReference type="NCBI Taxonomy" id="3848"/>
    <lineage>
        <taxon>Eukaryota</taxon>
        <taxon>Viridiplantae</taxon>
        <taxon>Streptophyta</taxon>
        <taxon>Embryophyta</taxon>
        <taxon>Tracheophyta</taxon>
        <taxon>Spermatophyta</taxon>
        <taxon>Magnoliopsida</taxon>
        <taxon>eudicotyledons</taxon>
        <taxon>Gunneridae</taxon>
        <taxon>Pentapetalae</taxon>
        <taxon>rosids</taxon>
        <taxon>fabids</taxon>
        <taxon>Fabales</taxon>
        <taxon>Fabaceae</taxon>
        <taxon>Papilionoideae</taxon>
        <taxon>50 kb inversion clade</taxon>
        <taxon>NPAAA clade</taxon>
        <taxon>indigoferoid/millettioid clade</taxon>
        <taxon>Phaseoleae</taxon>
        <taxon>Glycine</taxon>
        <taxon>Glycine subgen. Soja</taxon>
    </lineage>
</organism>
<dbReference type="GO" id="GO:0004674">
    <property type="term" value="F:protein serine/threonine kinase activity"/>
    <property type="evidence" value="ECO:0007669"/>
    <property type="project" value="UniProtKB-KW"/>
</dbReference>
<feature type="chain" id="PRO_5019424636" evidence="15">
    <location>
        <begin position="28"/>
        <end position="868"/>
    </location>
</feature>
<dbReference type="Pfam" id="PF12819">
    <property type="entry name" value="Malectin_like"/>
    <property type="match status" value="1"/>
</dbReference>
<evidence type="ECO:0000313" key="17">
    <source>
        <dbReference type="EMBL" id="RZB53901.1"/>
    </source>
</evidence>
<evidence type="ECO:0000256" key="1">
    <source>
        <dbReference type="ARBA" id="ARBA00004479"/>
    </source>
</evidence>
<evidence type="ECO:0000259" key="16">
    <source>
        <dbReference type="PROSITE" id="PS50011"/>
    </source>
</evidence>
<comment type="subcellular location">
    <subcellularLocation>
        <location evidence="1">Membrane</location>
        <topology evidence="1">Single-pass type I membrane protein</topology>
    </subcellularLocation>
</comment>
<dbReference type="InterPro" id="IPR045272">
    <property type="entry name" value="ANXUR1/2-like"/>
</dbReference>
<sequence length="868" mass="97032">MDTTSTQIASGTILFLLLLFFPYLSIADVIYSPVELFSINCGSSSSLSTRDGRNWTADIKFLSENKDSVAAPALTPSTLEGPYTDARFSHSQFTYSFSVSTGPKFLRLFFYSTSYQNFHRSKAYFSVKAGPYTLLQNFNASLHADAGNDPGDYLFREYCINLKDGDRLNITFIPSKTSQNPDSYAFINGIEIVSMPPFLYYTNPDDVDISGLPHLVGLNTNPFPIENNYAMETKYRLRVGDQQIPALNDTGMLRSWDVDNKYVTTQSVLSLDIATGIKLRFTKKTPNYTAPDTVYRSVRNMGSNGTFNMGFNLTWQLPIDSGFTYLLRLHFCQLDPNISRPGDQSFFIYVQDQLVEDWADILGWSHKQKGVPVVKQYVVLIPGNEQETLNLSLKMHPNPKSLAKDAQINAIELFKINDPTGNLAGPNPDSHPKTSEVPLLSSNKKSKGSTRTLTGAVAGAVSGVVMLSLTVAFFLIKRKKKMGSKKKDGTPLGGGLSSLPTSLCRHFSIAEIRAATNNFDEHFVVGMGGFGNVYKGYIDDGSTRVAIKRLKPDSRQGAQEFMNEIEMLSQLRHLHLVSLVGYCYESNEMILVYDFIDRGTLREHLYDTDNPSLSWKQRLQICIGAARGLHYLHTGAKHMIIHRDVKSTNILLDEKWVAKVSDFGLSRIGPISSSMTHVSTQVKGSVGYLDPEYYKRQRLTEKSDVYSFGVMLLEVLSGRQPLLRWEEKQRMSLVNWAKHCCEKGTLSEIVDAKLKGQIAHQCLQKYGEVALSCLLEDGTQRPSMNDVVRMLEFVLHLQEGAVNEVTESEDTEDLFSSSHSSLHFSDYSKSTALSMATNVGDCSYGSKDSEERLIPDHVFSEIKDPKGR</sequence>
<reference evidence="17 18" key="1">
    <citation type="submission" date="2018-09" db="EMBL/GenBank/DDBJ databases">
        <title>A high-quality reference genome of wild soybean provides a powerful tool to mine soybean genomes.</title>
        <authorList>
            <person name="Xie M."/>
            <person name="Chung C.Y.L."/>
            <person name="Li M.-W."/>
            <person name="Wong F.-L."/>
            <person name="Chan T.-F."/>
            <person name="Lam H.-M."/>
        </authorList>
    </citation>
    <scope>NUCLEOTIDE SEQUENCE [LARGE SCALE GENOMIC DNA]</scope>
    <source>
        <strain evidence="18">cv. W05</strain>
        <tissue evidence="17">Hypocotyl of etiolated seedlings</tissue>
    </source>
</reference>
<dbReference type="InterPro" id="IPR017441">
    <property type="entry name" value="Protein_kinase_ATP_BS"/>
</dbReference>
<evidence type="ECO:0000256" key="13">
    <source>
        <dbReference type="SAM" id="MobiDB-lite"/>
    </source>
</evidence>
<dbReference type="GO" id="GO:0005524">
    <property type="term" value="F:ATP binding"/>
    <property type="evidence" value="ECO:0007669"/>
    <property type="project" value="UniProtKB-UniRule"/>
</dbReference>
<dbReference type="CDD" id="cd14066">
    <property type="entry name" value="STKc_IRAK"/>
    <property type="match status" value="1"/>
</dbReference>
<keyword evidence="11" id="KW-0325">Glycoprotein</keyword>
<dbReference type="PANTHER" id="PTHR34590:SF15">
    <property type="entry name" value="PROTEIN KINASE DOMAIN-CONTAINING PROTEIN"/>
    <property type="match status" value="1"/>
</dbReference>
<keyword evidence="17" id="KW-0675">Receptor</keyword>
<evidence type="ECO:0000256" key="9">
    <source>
        <dbReference type="ARBA" id="ARBA00022989"/>
    </source>
</evidence>
<dbReference type="FunFam" id="2.60.120.430:FF:000003">
    <property type="entry name" value="FERONIA receptor-like kinase"/>
    <property type="match status" value="1"/>
</dbReference>
<dbReference type="SUPFAM" id="SSF56112">
    <property type="entry name" value="Protein kinase-like (PK-like)"/>
    <property type="match status" value="1"/>
</dbReference>
<keyword evidence="3" id="KW-0808">Transferase</keyword>
<evidence type="ECO:0000256" key="4">
    <source>
        <dbReference type="ARBA" id="ARBA00022692"/>
    </source>
</evidence>
<dbReference type="GO" id="GO:0016020">
    <property type="term" value="C:membrane"/>
    <property type="evidence" value="ECO:0007669"/>
    <property type="project" value="UniProtKB-SubCell"/>
</dbReference>
<dbReference type="FunFam" id="3.30.200.20:FF:000039">
    <property type="entry name" value="receptor-like protein kinase FERONIA"/>
    <property type="match status" value="1"/>
</dbReference>
<evidence type="ECO:0000256" key="11">
    <source>
        <dbReference type="ARBA" id="ARBA00023180"/>
    </source>
</evidence>
<keyword evidence="5 15" id="KW-0732">Signal</keyword>
<dbReference type="Gene3D" id="3.30.200.20">
    <property type="entry name" value="Phosphorylase Kinase, domain 1"/>
    <property type="match status" value="1"/>
</dbReference>
<evidence type="ECO:0000256" key="14">
    <source>
        <dbReference type="SAM" id="Phobius"/>
    </source>
</evidence>
<evidence type="ECO:0000256" key="6">
    <source>
        <dbReference type="ARBA" id="ARBA00022741"/>
    </source>
</evidence>